<dbReference type="EMBL" id="GAIX01006797">
    <property type="protein sequence ID" value="JAA85763.1"/>
    <property type="molecule type" value="Transcribed_RNA"/>
</dbReference>
<reference evidence="1" key="2">
    <citation type="submission" date="2013-05" db="EMBL/GenBank/DDBJ databases">
        <authorList>
            <person name="Carter J.-M."/>
            <person name="Baker S.C."/>
            <person name="Pink R."/>
            <person name="Carter D.R.F."/>
            <person name="Collins A."/>
            <person name="Tomlin J."/>
            <person name="Gibbs M."/>
            <person name="Breuker C.J."/>
        </authorList>
    </citation>
    <scope>NUCLEOTIDE SEQUENCE</scope>
    <source>
        <tissue evidence="1">Ovary</tissue>
    </source>
</reference>
<accession>S4P9K4</accession>
<sequence length="100" mass="12083">MINLRHTSPKRLLEISRSTSYYYYELDNFEAFPAATLSRRYNTNRCRKHTHTTFYNSLNTYKRPHHIIQSQSANNTNTMNLFYKRTSTRYDPATNQYFKV</sequence>
<proteinExistence type="predicted"/>
<organism evidence="1">
    <name type="scientific">Pararge aegeria</name>
    <name type="common">speckled wood butterfly</name>
    <dbReference type="NCBI Taxonomy" id="116150"/>
    <lineage>
        <taxon>Eukaryota</taxon>
        <taxon>Metazoa</taxon>
        <taxon>Ecdysozoa</taxon>
        <taxon>Arthropoda</taxon>
        <taxon>Hexapoda</taxon>
        <taxon>Insecta</taxon>
        <taxon>Pterygota</taxon>
        <taxon>Neoptera</taxon>
        <taxon>Endopterygota</taxon>
        <taxon>Lepidoptera</taxon>
        <taxon>Glossata</taxon>
        <taxon>Ditrysia</taxon>
        <taxon>Papilionoidea</taxon>
        <taxon>Nymphalidae</taxon>
        <taxon>Satyrinae</taxon>
        <taxon>Satyrini</taxon>
        <taxon>Parargina</taxon>
        <taxon>Pararge</taxon>
    </lineage>
</organism>
<dbReference type="AlphaFoldDB" id="S4P9K4"/>
<protein>
    <submittedName>
        <fullName evidence="1">Uncharacterized protein</fullName>
    </submittedName>
</protein>
<evidence type="ECO:0000313" key="1">
    <source>
        <dbReference type="EMBL" id="JAA85763.1"/>
    </source>
</evidence>
<reference evidence="1" key="1">
    <citation type="journal article" date="2013" name="BMC Genomics">
        <title>Unscrambling butterfly oogenesis.</title>
        <authorList>
            <person name="Carter J.M."/>
            <person name="Baker S.C."/>
            <person name="Pink R."/>
            <person name="Carter D.R."/>
            <person name="Collins A."/>
            <person name="Tomlin J."/>
            <person name="Gibbs M."/>
            <person name="Breuker C.J."/>
        </authorList>
    </citation>
    <scope>NUCLEOTIDE SEQUENCE</scope>
    <source>
        <tissue evidence="1">Ovary</tissue>
    </source>
</reference>
<name>S4P9K4_9NEOP</name>